<dbReference type="eggNOG" id="COG2203">
    <property type="taxonomic scope" value="Bacteria"/>
</dbReference>
<dbReference type="SUPFAM" id="SSF55781">
    <property type="entry name" value="GAF domain-like"/>
    <property type="match status" value="2"/>
</dbReference>
<dbReference type="SUPFAM" id="SSF55874">
    <property type="entry name" value="ATPase domain of HSP90 chaperone/DNA topoisomerase II/histidine kinase"/>
    <property type="match status" value="1"/>
</dbReference>
<reference evidence="5 6" key="1">
    <citation type="journal article" date="2010" name="Stand. Genomic Sci.">
        <title>Complete genome sequence of Segniliparus rotundus type strain (CDC 1076).</title>
        <authorList>
            <person name="Sikorski J."/>
            <person name="Lapidus A."/>
            <person name="Copeland A."/>
            <person name="Misra M."/>
            <person name="Glavina Del Rio T."/>
            <person name="Nolan M."/>
            <person name="Lucas S."/>
            <person name="Chen F."/>
            <person name="Tice H."/>
            <person name="Cheng J.F."/>
            <person name="Jando M."/>
            <person name="Schneider S."/>
            <person name="Bruce D."/>
            <person name="Goodwin L."/>
            <person name="Pitluck S."/>
            <person name="Liolios K."/>
            <person name="Mikhailova N."/>
            <person name="Pati A."/>
            <person name="Ivanova N."/>
            <person name="Mavromatis K."/>
            <person name="Chen A."/>
            <person name="Palaniappan K."/>
            <person name="Chertkov O."/>
            <person name="Land M."/>
            <person name="Hauser L."/>
            <person name="Chang Y.J."/>
            <person name="Jeffries C.D."/>
            <person name="Brettin T."/>
            <person name="Detter J.C."/>
            <person name="Han C."/>
            <person name="Rohde M."/>
            <person name="Goker M."/>
            <person name="Bristow J."/>
            <person name="Eisen J.A."/>
            <person name="Markowitz V."/>
            <person name="Hugenholtz P."/>
            <person name="Kyrpides N.C."/>
            <person name="Klenk H.P."/>
        </authorList>
    </citation>
    <scope>NUCLEOTIDE SEQUENCE [LARGE SCALE GENOMIC DNA]</scope>
    <source>
        <strain evidence="6">ATCC BAA-972 / CDC 1076 / CIP 108378 / DSM 44985 / JCM 13578</strain>
    </source>
</reference>
<dbReference type="InterPro" id="IPR003018">
    <property type="entry name" value="GAF"/>
</dbReference>
<dbReference type="eggNOG" id="COG4585">
    <property type="taxonomic scope" value="Bacteria"/>
</dbReference>
<sequence>MTEGLGQLQLRELLAEVQERIEQIVANTRNRMEGLFEAVVAVSSGLEFDLTLRQIVRAAIKLVGAEHGALGVLGPDGMLTEFVHEGIDEEARKLIGPLPTGRGMLGAMAEGSKTQRLVDIAAHPASIGFPANHPSMSTFLGVPVKVRGEVFGRLYLTGKKDGQQFTKDDEVVVRALAVAAGIAVENARLYEEARRRQQQLRASAEVTAELLGGTAPAQVLRLIASRAAELVDADHALIALPRGAAQPAHTAELAVAVHIGPCAHEMTGMTIPVDRSVPGAVFCDRTPRNVPELALGLPDGKVVTLGPALALPLRAGESTAGVLLLIRDAGGAGFDMEQLDIGASFAEQAALALEQAEIRSAKHELEMLADRDRIARDLHDHVIQRLFVIGLGMQSTHRRAAKTPAVAERLTEHIDRIHEVIEEIRTAIFDLHTAGDGVALRVVLHKAIAELTGDSALRVAVRMAGPLDVVPEEIAVHAEAVVREAVTNVLRHAGATELSITVTVGGDFVIDVADNGKGVPEVVARSGLHNLADRASACCGSLAVTRLQTGGTRLVWTAPLP</sequence>
<dbReference type="EMBL" id="CP001958">
    <property type="protein sequence ID" value="ADG98817.1"/>
    <property type="molecule type" value="Genomic_DNA"/>
</dbReference>
<dbReference type="Gene3D" id="1.20.5.1930">
    <property type="match status" value="1"/>
</dbReference>
<dbReference type="InterPro" id="IPR003594">
    <property type="entry name" value="HATPase_dom"/>
</dbReference>
<dbReference type="Proteomes" id="UP000002247">
    <property type="component" value="Chromosome"/>
</dbReference>
<keyword evidence="6" id="KW-1185">Reference proteome</keyword>
<evidence type="ECO:0000256" key="3">
    <source>
        <dbReference type="ARBA" id="ARBA00023012"/>
    </source>
</evidence>
<dbReference type="PANTHER" id="PTHR24421">
    <property type="entry name" value="NITRATE/NITRITE SENSOR PROTEIN NARX-RELATED"/>
    <property type="match status" value="1"/>
</dbReference>
<accession>D6ZAT1</accession>
<dbReference type="CDD" id="cd16917">
    <property type="entry name" value="HATPase_UhpB-NarQ-NarX-like"/>
    <property type="match status" value="1"/>
</dbReference>
<dbReference type="GO" id="GO:0016020">
    <property type="term" value="C:membrane"/>
    <property type="evidence" value="ECO:0007669"/>
    <property type="project" value="InterPro"/>
</dbReference>
<evidence type="ECO:0000313" key="5">
    <source>
        <dbReference type="EMBL" id="ADG98817.1"/>
    </source>
</evidence>
<evidence type="ECO:0000256" key="1">
    <source>
        <dbReference type="ARBA" id="ARBA00022679"/>
    </source>
</evidence>
<dbReference type="SMART" id="SM00065">
    <property type="entry name" value="GAF"/>
    <property type="match status" value="2"/>
</dbReference>
<dbReference type="GO" id="GO:0046983">
    <property type="term" value="F:protein dimerization activity"/>
    <property type="evidence" value="ECO:0007669"/>
    <property type="project" value="InterPro"/>
</dbReference>
<organism evidence="5 6">
    <name type="scientific">Segniliparus rotundus (strain ATCC BAA-972 / CDC 1076 / CIP 108378 / DSM 44985 / JCM 13578)</name>
    <dbReference type="NCBI Taxonomy" id="640132"/>
    <lineage>
        <taxon>Bacteria</taxon>
        <taxon>Bacillati</taxon>
        <taxon>Actinomycetota</taxon>
        <taxon>Actinomycetes</taxon>
        <taxon>Mycobacteriales</taxon>
        <taxon>Segniliparaceae</taxon>
        <taxon>Segniliparus</taxon>
    </lineage>
</organism>
<dbReference type="InterPro" id="IPR050482">
    <property type="entry name" value="Sensor_HK_TwoCompSys"/>
</dbReference>
<proteinExistence type="predicted"/>
<dbReference type="Gene3D" id="3.30.565.10">
    <property type="entry name" value="Histidine kinase-like ATPase, C-terminal domain"/>
    <property type="match status" value="1"/>
</dbReference>
<dbReference type="PANTHER" id="PTHR24421:SF56">
    <property type="entry name" value="OXYGEN SENSOR HISTIDINE KINASE RESPONSE REGULATOR DOST"/>
    <property type="match status" value="1"/>
</dbReference>
<feature type="domain" description="GAF" evidence="4">
    <location>
        <begin position="47"/>
        <end position="194"/>
    </location>
</feature>
<dbReference type="HOGENOM" id="CLU_034370_1_0_11"/>
<dbReference type="KEGG" id="srt:Srot_2372"/>
<keyword evidence="2 5" id="KW-0418">Kinase</keyword>
<dbReference type="AlphaFoldDB" id="D6ZAT1"/>
<protein>
    <submittedName>
        <fullName evidence="5">GAF sensor signal transduction histidine kinase</fullName>
    </submittedName>
</protein>
<dbReference type="RefSeq" id="WP_013139267.1">
    <property type="nucleotide sequence ID" value="NC_014168.1"/>
</dbReference>
<dbReference type="InterPro" id="IPR011712">
    <property type="entry name" value="Sig_transdc_His_kin_sub3_dim/P"/>
</dbReference>
<dbReference type="Pfam" id="PF02518">
    <property type="entry name" value="HATPase_c"/>
    <property type="match status" value="1"/>
</dbReference>
<dbReference type="InterPro" id="IPR029016">
    <property type="entry name" value="GAF-like_dom_sf"/>
</dbReference>
<dbReference type="STRING" id="640132.Srot_2372"/>
<feature type="domain" description="GAF" evidence="4">
    <location>
        <begin position="215"/>
        <end position="363"/>
    </location>
</feature>
<evidence type="ECO:0000313" key="6">
    <source>
        <dbReference type="Proteomes" id="UP000002247"/>
    </source>
</evidence>
<dbReference type="Pfam" id="PF13185">
    <property type="entry name" value="GAF_2"/>
    <property type="match status" value="2"/>
</dbReference>
<keyword evidence="1" id="KW-0808">Transferase</keyword>
<dbReference type="InterPro" id="IPR036890">
    <property type="entry name" value="HATPase_C_sf"/>
</dbReference>
<dbReference type="GO" id="GO:0000155">
    <property type="term" value="F:phosphorelay sensor kinase activity"/>
    <property type="evidence" value="ECO:0007669"/>
    <property type="project" value="InterPro"/>
</dbReference>
<keyword evidence="3" id="KW-0902">Two-component regulatory system</keyword>
<evidence type="ECO:0000259" key="4">
    <source>
        <dbReference type="SMART" id="SM00065"/>
    </source>
</evidence>
<gene>
    <name evidence="5" type="ordered locus">Srot_2372</name>
</gene>
<dbReference type="Pfam" id="PF07730">
    <property type="entry name" value="HisKA_3"/>
    <property type="match status" value="1"/>
</dbReference>
<evidence type="ECO:0000256" key="2">
    <source>
        <dbReference type="ARBA" id="ARBA00022777"/>
    </source>
</evidence>
<name>D6ZAT1_SEGRD</name>
<dbReference type="Gene3D" id="3.30.450.40">
    <property type="match status" value="2"/>
</dbReference>